<dbReference type="InterPro" id="IPR036849">
    <property type="entry name" value="Enolase-like_C_sf"/>
</dbReference>
<dbReference type="PANTHER" id="PTHR48073">
    <property type="entry name" value="O-SUCCINYLBENZOATE SYNTHASE-RELATED"/>
    <property type="match status" value="1"/>
</dbReference>
<dbReference type="FunFam" id="3.30.390.10:FF:000009">
    <property type="entry name" value="Hydrophobic dipeptide epimerase"/>
    <property type="match status" value="1"/>
</dbReference>
<feature type="binding site" evidence="6">
    <location>
        <position position="135"/>
    </location>
    <ligand>
        <name>substrate</name>
    </ligand>
</feature>
<dbReference type="SUPFAM" id="SSF54826">
    <property type="entry name" value="Enolase N-terminal domain-like"/>
    <property type="match status" value="1"/>
</dbReference>
<evidence type="ECO:0000256" key="5">
    <source>
        <dbReference type="PIRSR" id="PIRSR634603-1"/>
    </source>
</evidence>
<feature type="active site" description="Proton acceptor; specific for (S)-substrate epimerization" evidence="5">
    <location>
        <position position="268"/>
    </location>
</feature>
<feature type="binding site" evidence="6">
    <location>
        <position position="160"/>
    </location>
    <ligand>
        <name>substrate</name>
    </ligand>
</feature>
<evidence type="ECO:0000256" key="6">
    <source>
        <dbReference type="PIRSR" id="PIRSR634603-2"/>
    </source>
</evidence>
<evidence type="ECO:0000256" key="7">
    <source>
        <dbReference type="PIRSR" id="PIRSR634603-3"/>
    </source>
</evidence>
<feature type="binding site" evidence="6">
    <location>
        <position position="296"/>
    </location>
    <ligand>
        <name>substrate</name>
    </ligand>
</feature>
<dbReference type="GO" id="GO:0000287">
    <property type="term" value="F:magnesium ion binding"/>
    <property type="evidence" value="ECO:0007669"/>
    <property type="project" value="UniProtKB-ARBA"/>
</dbReference>
<dbReference type="SFLD" id="SFLDF00010">
    <property type="entry name" value="dipeptide_epimerase"/>
    <property type="match status" value="1"/>
</dbReference>
<dbReference type="SFLD" id="SFLDF00009">
    <property type="entry name" value="o-succinylbenzoate_synthase"/>
    <property type="match status" value="1"/>
</dbReference>
<sequence>MIIEKIKTKRIAVPLRKPFKTALRTLETAEAVIVTIHCDNGLTGFGEAPPTIVVTGDSLESIEGAIQHTIRPALTGMDVTNFEQVFQKLHRILVRNTSAKAAVDMALFDLLAKKMNVPLYQYLGGYQNELETDYTVSVNAPEEMGEDAVEYVNDGFTVLKVKVGIDDIHKDIERISEIRKRIGNDIKIRLDANQGWNPKDAVFAINKMADMDLGVELVEQPVKAYDFEGLKMVTDSTITPIMADESVFSPEDALRIITNRCADLINIKLMKSGGIYKAEAINRLAEAAGIECMTGSMIETRVGISAAAHFAASKKNVTRFDFDSPLMLKEDIVNGGMVYSKNKITMQTEPGLGITSVGEFEEAYK</sequence>
<evidence type="ECO:0000256" key="2">
    <source>
        <dbReference type="ARBA" id="ARBA00022723"/>
    </source>
</evidence>
<name>A0A3M7TZH9_9BACI</name>
<evidence type="ECO:0000256" key="8">
    <source>
        <dbReference type="RuleBase" id="RU366006"/>
    </source>
</evidence>
<dbReference type="OrthoDB" id="9775391at2"/>
<dbReference type="Pfam" id="PF02746">
    <property type="entry name" value="MR_MLE_N"/>
    <property type="match status" value="1"/>
</dbReference>
<dbReference type="PANTHER" id="PTHR48073:SF2">
    <property type="entry name" value="O-SUCCINYLBENZOATE SYNTHASE"/>
    <property type="match status" value="1"/>
</dbReference>
<evidence type="ECO:0000256" key="1">
    <source>
        <dbReference type="ARBA" id="ARBA00008031"/>
    </source>
</evidence>
<reference evidence="10 11" key="1">
    <citation type="submission" date="2018-10" db="EMBL/GenBank/DDBJ databases">
        <title>Bacillus Keqinensis sp. nov., a moderately halophilic bacterium isolated from a saline-alkaline lake.</title>
        <authorList>
            <person name="Wang H."/>
        </authorList>
    </citation>
    <scope>NUCLEOTIDE SEQUENCE [LARGE SCALE GENOMIC DNA]</scope>
    <source>
        <strain evidence="10 11">KQ-3</strain>
    </source>
</reference>
<dbReference type="Pfam" id="PF13378">
    <property type="entry name" value="MR_MLE_C"/>
    <property type="match status" value="1"/>
</dbReference>
<dbReference type="InterPro" id="IPR013342">
    <property type="entry name" value="Mandelate_racemase_C"/>
</dbReference>
<comment type="similarity">
    <text evidence="1 8">Belongs to the mandelate racemase/muconate lactonizing enzyme family.</text>
</comment>
<accession>A0A3M7TZH9</accession>
<evidence type="ECO:0000256" key="3">
    <source>
        <dbReference type="ARBA" id="ARBA00022842"/>
    </source>
</evidence>
<organism evidence="10 11">
    <name type="scientific">Alteribacter keqinensis</name>
    <dbReference type="NCBI Taxonomy" id="2483800"/>
    <lineage>
        <taxon>Bacteria</taxon>
        <taxon>Bacillati</taxon>
        <taxon>Bacillota</taxon>
        <taxon>Bacilli</taxon>
        <taxon>Bacillales</taxon>
        <taxon>Bacillaceae</taxon>
        <taxon>Alteribacter</taxon>
    </lineage>
</organism>
<dbReference type="SUPFAM" id="SSF51604">
    <property type="entry name" value="Enolase C-terminal domain-like"/>
    <property type="match status" value="1"/>
</dbReference>
<dbReference type="InterPro" id="IPR013341">
    <property type="entry name" value="Mandelate_racemase_N_dom"/>
</dbReference>
<keyword evidence="4 8" id="KW-0413">Isomerase</keyword>
<feature type="binding site" evidence="6">
    <location>
        <position position="298"/>
    </location>
    <ligand>
        <name>substrate</name>
    </ligand>
</feature>
<evidence type="ECO:0000256" key="4">
    <source>
        <dbReference type="ARBA" id="ARBA00023235"/>
    </source>
</evidence>
<feature type="binding site" evidence="7">
    <location>
        <position position="219"/>
    </location>
    <ligand>
        <name>Mg(2+)</name>
        <dbReference type="ChEBI" id="CHEBI:18420"/>
    </ligand>
</feature>
<keyword evidence="3 7" id="KW-0460">Magnesium</keyword>
<feature type="binding site" evidence="6">
    <location>
        <position position="24"/>
    </location>
    <ligand>
        <name>substrate</name>
    </ligand>
</feature>
<dbReference type="InterPro" id="IPR029017">
    <property type="entry name" value="Enolase-like_N"/>
</dbReference>
<dbReference type="Gene3D" id="3.20.20.120">
    <property type="entry name" value="Enolase-like C-terminal domain"/>
    <property type="match status" value="1"/>
</dbReference>
<dbReference type="RefSeq" id="WP_122897357.1">
    <property type="nucleotide sequence ID" value="NZ_RHIB01000001.1"/>
</dbReference>
<dbReference type="GO" id="GO:0016855">
    <property type="term" value="F:racemase and epimerase activity, acting on amino acids and derivatives"/>
    <property type="evidence" value="ECO:0007669"/>
    <property type="project" value="UniProtKB-UniRule"/>
</dbReference>
<dbReference type="GO" id="GO:0006518">
    <property type="term" value="P:peptide metabolic process"/>
    <property type="evidence" value="ECO:0007669"/>
    <property type="project" value="UniProtKB-ARBA"/>
</dbReference>
<dbReference type="EC" id="5.1.1.-" evidence="8"/>
<feature type="binding site" evidence="6">
    <location>
        <position position="323"/>
    </location>
    <ligand>
        <name>substrate</name>
    </ligand>
</feature>
<evidence type="ECO:0000313" key="10">
    <source>
        <dbReference type="EMBL" id="RNA69845.1"/>
    </source>
</evidence>
<feature type="binding site" evidence="6">
    <location>
        <position position="321"/>
    </location>
    <ligand>
        <name>substrate</name>
    </ligand>
</feature>
<dbReference type="Proteomes" id="UP000278746">
    <property type="component" value="Unassembled WGS sequence"/>
</dbReference>
<feature type="active site" description="Proton acceptor; specific for (R)-substrate epimerization" evidence="5">
    <location>
        <position position="162"/>
    </location>
</feature>
<dbReference type="SMART" id="SM00922">
    <property type="entry name" value="MR_MLE"/>
    <property type="match status" value="1"/>
</dbReference>
<comment type="cofactor">
    <cofactor evidence="7 8">
        <name>Mg(2+)</name>
        <dbReference type="ChEBI" id="CHEBI:18420"/>
    </cofactor>
    <text evidence="7 8">Binds 1 Mg(2+) ion per subunit.</text>
</comment>
<keyword evidence="2 7" id="KW-0479">Metal-binding</keyword>
<dbReference type="SFLD" id="SFLDG00180">
    <property type="entry name" value="muconate_cycloisomerase"/>
    <property type="match status" value="2"/>
</dbReference>
<gene>
    <name evidence="10" type="ORF">EBO34_07905</name>
</gene>
<protein>
    <recommendedName>
        <fullName evidence="8">Dipeptide epimerase</fullName>
        <ecNumber evidence="8">5.1.1.-</ecNumber>
    </recommendedName>
</protein>
<feature type="domain" description="Mandelate racemase/muconate lactonizing enzyme C-terminal" evidence="9">
    <location>
        <begin position="141"/>
        <end position="240"/>
    </location>
</feature>
<keyword evidence="11" id="KW-1185">Reference proteome</keyword>
<dbReference type="InterPro" id="IPR029065">
    <property type="entry name" value="Enolase_C-like"/>
</dbReference>
<dbReference type="CDD" id="cd03319">
    <property type="entry name" value="L-Ala-DL-Glu_epimerase"/>
    <property type="match status" value="1"/>
</dbReference>
<evidence type="ECO:0000313" key="11">
    <source>
        <dbReference type="Proteomes" id="UP000278746"/>
    </source>
</evidence>
<evidence type="ECO:0000259" key="9">
    <source>
        <dbReference type="SMART" id="SM00922"/>
    </source>
</evidence>
<dbReference type="Gene3D" id="3.30.390.10">
    <property type="entry name" value="Enolase-like, N-terminal domain"/>
    <property type="match status" value="1"/>
</dbReference>
<proteinExistence type="inferred from homology"/>
<dbReference type="AlphaFoldDB" id="A0A3M7TZH9"/>
<dbReference type="InterPro" id="IPR034603">
    <property type="entry name" value="Dipeptide_epimerase"/>
</dbReference>
<feature type="binding site" evidence="7">
    <location>
        <position position="191"/>
    </location>
    <ligand>
        <name>Mg(2+)</name>
        <dbReference type="ChEBI" id="CHEBI:18420"/>
    </ligand>
</feature>
<comment type="caution">
    <text evidence="10">The sequence shown here is derived from an EMBL/GenBank/DDBJ whole genome shotgun (WGS) entry which is preliminary data.</text>
</comment>
<dbReference type="EMBL" id="RHIB01000001">
    <property type="protein sequence ID" value="RNA69845.1"/>
    <property type="molecule type" value="Genomic_DNA"/>
</dbReference>
<dbReference type="SFLD" id="SFLDS00001">
    <property type="entry name" value="Enolase"/>
    <property type="match status" value="2"/>
</dbReference>
<feature type="binding site" evidence="7">
    <location>
        <position position="244"/>
    </location>
    <ligand>
        <name>Mg(2+)</name>
        <dbReference type="ChEBI" id="CHEBI:18420"/>
    </ligand>
</feature>